<dbReference type="Proteomes" id="UP000435112">
    <property type="component" value="Unassembled WGS sequence"/>
</dbReference>
<dbReference type="EMBL" id="QXFV01004809">
    <property type="protein sequence ID" value="KAE8967709.1"/>
    <property type="molecule type" value="Genomic_DNA"/>
</dbReference>
<name>A0A6A3HBK6_9STRA</name>
<feature type="signal peptide" evidence="1">
    <location>
        <begin position="1"/>
        <end position="24"/>
    </location>
</feature>
<evidence type="ECO:0000256" key="1">
    <source>
        <dbReference type="SAM" id="SignalP"/>
    </source>
</evidence>
<evidence type="ECO:0000313" key="3">
    <source>
        <dbReference type="EMBL" id="KAE8967709.1"/>
    </source>
</evidence>
<proteinExistence type="predicted"/>
<evidence type="ECO:0000313" key="7">
    <source>
        <dbReference type="Proteomes" id="UP000435112"/>
    </source>
</evidence>
<dbReference type="AlphaFoldDB" id="A0A6A3HBK6"/>
<comment type="caution">
    <text evidence="2">The sequence shown here is derived from an EMBL/GenBank/DDBJ whole genome shotgun (WGS) entry which is preliminary data.</text>
</comment>
<gene>
    <name evidence="3" type="ORF">PR001_g28020</name>
    <name evidence="2" type="ORF">PR002_g28134</name>
    <name evidence="4" type="ORF">PR003_g29236</name>
</gene>
<dbReference type="EMBL" id="QXFU01004759">
    <property type="protein sequence ID" value="KAE8967209.1"/>
    <property type="molecule type" value="Genomic_DNA"/>
</dbReference>
<dbReference type="EMBL" id="QXFT01004799">
    <property type="protein sequence ID" value="KAE9275797.1"/>
    <property type="molecule type" value="Genomic_DNA"/>
</dbReference>
<evidence type="ECO:0000313" key="5">
    <source>
        <dbReference type="Proteomes" id="UP000429607"/>
    </source>
</evidence>
<sequence length="59" mass="6185">MIAPSATIAAQVSMLLARVASVLATWPTKALDVAPRRPTSNAMPPSLTTSIFKSSFKPS</sequence>
<dbReference type="Proteomes" id="UP000429607">
    <property type="component" value="Unassembled WGS sequence"/>
</dbReference>
<evidence type="ECO:0008006" key="8">
    <source>
        <dbReference type="Google" id="ProtNLM"/>
    </source>
</evidence>
<keyword evidence="1" id="KW-0732">Signal</keyword>
<evidence type="ECO:0000313" key="2">
    <source>
        <dbReference type="EMBL" id="KAE8967209.1"/>
    </source>
</evidence>
<dbReference type="Proteomes" id="UP000434957">
    <property type="component" value="Unassembled WGS sequence"/>
</dbReference>
<feature type="chain" id="PRO_5036379601" description="RxLR effector protein" evidence="1">
    <location>
        <begin position="25"/>
        <end position="59"/>
    </location>
</feature>
<protein>
    <recommendedName>
        <fullName evidence="8">RxLR effector protein</fullName>
    </recommendedName>
</protein>
<evidence type="ECO:0000313" key="6">
    <source>
        <dbReference type="Proteomes" id="UP000434957"/>
    </source>
</evidence>
<reference evidence="5 7" key="1">
    <citation type="submission" date="2018-09" db="EMBL/GenBank/DDBJ databases">
        <title>Genomic investigation of the strawberry pathogen Phytophthora fragariae indicates pathogenicity is determined by transcriptional variation in three key races.</title>
        <authorList>
            <person name="Adams T.M."/>
            <person name="Armitage A.D."/>
            <person name="Sobczyk M.K."/>
            <person name="Bates H.J."/>
            <person name="Dunwell J.M."/>
            <person name="Nellist C.F."/>
            <person name="Harrison R.J."/>
        </authorList>
    </citation>
    <scope>NUCLEOTIDE SEQUENCE [LARGE SCALE GENOMIC DNA]</scope>
    <source>
        <strain evidence="3 5">SCRP249</strain>
        <strain evidence="2 7">SCRP324</strain>
        <strain evidence="4 6">SCRP333</strain>
    </source>
</reference>
<organism evidence="2 7">
    <name type="scientific">Phytophthora rubi</name>
    <dbReference type="NCBI Taxonomy" id="129364"/>
    <lineage>
        <taxon>Eukaryota</taxon>
        <taxon>Sar</taxon>
        <taxon>Stramenopiles</taxon>
        <taxon>Oomycota</taxon>
        <taxon>Peronosporomycetes</taxon>
        <taxon>Peronosporales</taxon>
        <taxon>Peronosporaceae</taxon>
        <taxon>Phytophthora</taxon>
    </lineage>
</organism>
<keyword evidence="6" id="KW-1185">Reference proteome</keyword>
<accession>A0A6A3HBK6</accession>
<evidence type="ECO:0000313" key="4">
    <source>
        <dbReference type="EMBL" id="KAE9275797.1"/>
    </source>
</evidence>